<evidence type="ECO:0000256" key="1">
    <source>
        <dbReference type="SAM" id="Phobius"/>
    </source>
</evidence>
<keyword evidence="1" id="KW-0812">Transmembrane</keyword>
<evidence type="ECO:0000313" key="2">
    <source>
        <dbReference type="EMBL" id="KRF98946.1"/>
    </source>
</evidence>
<evidence type="ECO:0000313" key="3">
    <source>
        <dbReference type="Proteomes" id="UP000007798"/>
    </source>
</evidence>
<protein>
    <submittedName>
        <fullName evidence="2">Uncharacterized protein</fullName>
    </submittedName>
</protein>
<proteinExistence type="predicted"/>
<dbReference type="AlphaFoldDB" id="A0A0Q9X285"/>
<keyword evidence="1" id="KW-0472">Membrane</keyword>
<dbReference type="EMBL" id="CH964062">
    <property type="protein sequence ID" value="KRF98946.1"/>
    <property type="molecule type" value="Genomic_DNA"/>
</dbReference>
<reference evidence="2 3" key="1">
    <citation type="journal article" date="2007" name="Nature">
        <title>Evolution of genes and genomes on the Drosophila phylogeny.</title>
        <authorList>
            <consortium name="Drosophila 12 Genomes Consortium"/>
            <person name="Clark A.G."/>
            <person name="Eisen M.B."/>
            <person name="Smith D.R."/>
            <person name="Bergman C.M."/>
            <person name="Oliver B."/>
            <person name="Markow T.A."/>
            <person name="Kaufman T.C."/>
            <person name="Kellis M."/>
            <person name="Gelbart W."/>
            <person name="Iyer V.N."/>
            <person name="Pollard D.A."/>
            <person name="Sackton T.B."/>
            <person name="Larracuente A.M."/>
            <person name="Singh N.D."/>
            <person name="Abad J.P."/>
            <person name="Abt D.N."/>
            <person name="Adryan B."/>
            <person name="Aguade M."/>
            <person name="Akashi H."/>
            <person name="Anderson W.W."/>
            <person name="Aquadro C.F."/>
            <person name="Ardell D.H."/>
            <person name="Arguello R."/>
            <person name="Artieri C.G."/>
            <person name="Barbash D.A."/>
            <person name="Barker D."/>
            <person name="Barsanti P."/>
            <person name="Batterham P."/>
            <person name="Batzoglou S."/>
            <person name="Begun D."/>
            <person name="Bhutkar A."/>
            <person name="Blanco E."/>
            <person name="Bosak S.A."/>
            <person name="Bradley R.K."/>
            <person name="Brand A.D."/>
            <person name="Brent M.R."/>
            <person name="Brooks A.N."/>
            <person name="Brown R.H."/>
            <person name="Butlin R.K."/>
            <person name="Caggese C."/>
            <person name="Calvi B.R."/>
            <person name="Bernardo de Carvalho A."/>
            <person name="Caspi A."/>
            <person name="Castrezana S."/>
            <person name="Celniker S.E."/>
            <person name="Chang J.L."/>
            <person name="Chapple C."/>
            <person name="Chatterji S."/>
            <person name="Chinwalla A."/>
            <person name="Civetta A."/>
            <person name="Clifton S.W."/>
            <person name="Comeron J.M."/>
            <person name="Costello J.C."/>
            <person name="Coyne J.A."/>
            <person name="Daub J."/>
            <person name="David R.G."/>
            <person name="Delcher A.L."/>
            <person name="Delehaunty K."/>
            <person name="Do C.B."/>
            <person name="Ebling H."/>
            <person name="Edwards K."/>
            <person name="Eickbush T."/>
            <person name="Evans J.D."/>
            <person name="Filipski A."/>
            <person name="Findeiss S."/>
            <person name="Freyhult E."/>
            <person name="Fulton L."/>
            <person name="Fulton R."/>
            <person name="Garcia A.C."/>
            <person name="Gardiner A."/>
            <person name="Garfield D.A."/>
            <person name="Garvin B.E."/>
            <person name="Gibson G."/>
            <person name="Gilbert D."/>
            <person name="Gnerre S."/>
            <person name="Godfrey J."/>
            <person name="Good R."/>
            <person name="Gotea V."/>
            <person name="Gravely B."/>
            <person name="Greenberg A.J."/>
            <person name="Griffiths-Jones S."/>
            <person name="Gross S."/>
            <person name="Guigo R."/>
            <person name="Gustafson E.A."/>
            <person name="Haerty W."/>
            <person name="Hahn M.W."/>
            <person name="Halligan D.L."/>
            <person name="Halpern A.L."/>
            <person name="Halter G.M."/>
            <person name="Han M.V."/>
            <person name="Heger A."/>
            <person name="Hillier L."/>
            <person name="Hinrichs A.S."/>
            <person name="Holmes I."/>
            <person name="Hoskins R.A."/>
            <person name="Hubisz M.J."/>
            <person name="Hultmark D."/>
            <person name="Huntley M.A."/>
            <person name="Jaffe D.B."/>
            <person name="Jagadeeshan S."/>
            <person name="Jeck W.R."/>
            <person name="Johnson J."/>
            <person name="Jones C.D."/>
            <person name="Jordan W.C."/>
            <person name="Karpen G.H."/>
            <person name="Kataoka E."/>
            <person name="Keightley P.D."/>
            <person name="Kheradpour P."/>
            <person name="Kirkness E.F."/>
            <person name="Koerich L.B."/>
            <person name="Kristiansen K."/>
            <person name="Kudrna D."/>
            <person name="Kulathinal R.J."/>
            <person name="Kumar S."/>
            <person name="Kwok R."/>
            <person name="Lander E."/>
            <person name="Langley C.H."/>
            <person name="Lapoint R."/>
            <person name="Lazzaro B.P."/>
            <person name="Lee S.J."/>
            <person name="Levesque L."/>
            <person name="Li R."/>
            <person name="Lin C.F."/>
            <person name="Lin M.F."/>
            <person name="Lindblad-Toh K."/>
            <person name="Llopart A."/>
            <person name="Long M."/>
            <person name="Low L."/>
            <person name="Lozovsky E."/>
            <person name="Lu J."/>
            <person name="Luo M."/>
            <person name="Machado C.A."/>
            <person name="Makalowski W."/>
            <person name="Marzo M."/>
            <person name="Matsuda M."/>
            <person name="Matzkin L."/>
            <person name="McAllister B."/>
            <person name="McBride C.S."/>
            <person name="McKernan B."/>
            <person name="McKernan K."/>
            <person name="Mendez-Lago M."/>
            <person name="Minx P."/>
            <person name="Mollenhauer M.U."/>
            <person name="Montooth K."/>
            <person name="Mount S.M."/>
            <person name="Mu X."/>
            <person name="Myers E."/>
            <person name="Negre B."/>
            <person name="Newfeld S."/>
            <person name="Nielsen R."/>
            <person name="Noor M.A."/>
            <person name="O'Grady P."/>
            <person name="Pachter L."/>
            <person name="Papaceit M."/>
            <person name="Parisi M.J."/>
            <person name="Parisi M."/>
            <person name="Parts L."/>
            <person name="Pedersen J.S."/>
            <person name="Pesole G."/>
            <person name="Phillippy A.M."/>
            <person name="Ponting C.P."/>
            <person name="Pop M."/>
            <person name="Porcelli D."/>
            <person name="Powell J.R."/>
            <person name="Prohaska S."/>
            <person name="Pruitt K."/>
            <person name="Puig M."/>
            <person name="Quesneville H."/>
            <person name="Ram K.R."/>
            <person name="Rand D."/>
            <person name="Rasmussen M.D."/>
            <person name="Reed L.K."/>
            <person name="Reenan R."/>
            <person name="Reily A."/>
            <person name="Remington K.A."/>
            <person name="Rieger T.T."/>
            <person name="Ritchie M.G."/>
            <person name="Robin C."/>
            <person name="Rogers Y.H."/>
            <person name="Rohde C."/>
            <person name="Rozas J."/>
            <person name="Rubenfield M.J."/>
            <person name="Ruiz A."/>
            <person name="Russo S."/>
            <person name="Salzberg S.L."/>
            <person name="Sanchez-Gracia A."/>
            <person name="Saranga D.J."/>
            <person name="Sato H."/>
            <person name="Schaeffer S.W."/>
            <person name="Schatz M.C."/>
            <person name="Schlenke T."/>
            <person name="Schwartz R."/>
            <person name="Segarra C."/>
            <person name="Singh R.S."/>
            <person name="Sirot L."/>
            <person name="Sirota M."/>
            <person name="Sisneros N.B."/>
            <person name="Smith C.D."/>
            <person name="Smith T.F."/>
            <person name="Spieth J."/>
            <person name="Stage D.E."/>
            <person name="Stark A."/>
            <person name="Stephan W."/>
            <person name="Strausberg R.L."/>
            <person name="Strempel S."/>
            <person name="Sturgill D."/>
            <person name="Sutton G."/>
            <person name="Sutton G.G."/>
            <person name="Tao W."/>
            <person name="Teichmann S."/>
            <person name="Tobari Y.N."/>
            <person name="Tomimura Y."/>
            <person name="Tsolas J.M."/>
            <person name="Valente V.L."/>
            <person name="Venter E."/>
            <person name="Venter J.C."/>
            <person name="Vicario S."/>
            <person name="Vieira F.G."/>
            <person name="Vilella A.J."/>
            <person name="Villasante A."/>
            <person name="Walenz B."/>
            <person name="Wang J."/>
            <person name="Wasserman M."/>
            <person name="Watts T."/>
            <person name="Wilson D."/>
            <person name="Wilson R.K."/>
            <person name="Wing R.A."/>
            <person name="Wolfner M.F."/>
            <person name="Wong A."/>
            <person name="Wong G.K."/>
            <person name="Wu C.I."/>
            <person name="Wu G."/>
            <person name="Yamamoto D."/>
            <person name="Yang H.P."/>
            <person name="Yang S.P."/>
            <person name="Yorke J.A."/>
            <person name="Yoshida K."/>
            <person name="Zdobnov E."/>
            <person name="Zhang P."/>
            <person name="Zhang Y."/>
            <person name="Zimin A.V."/>
            <person name="Baldwin J."/>
            <person name="Abdouelleil A."/>
            <person name="Abdulkadir J."/>
            <person name="Abebe A."/>
            <person name="Abera B."/>
            <person name="Abreu J."/>
            <person name="Acer S.C."/>
            <person name="Aftuck L."/>
            <person name="Alexander A."/>
            <person name="An P."/>
            <person name="Anderson E."/>
            <person name="Anderson S."/>
            <person name="Arachi H."/>
            <person name="Azer M."/>
            <person name="Bachantsang P."/>
            <person name="Barry A."/>
            <person name="Bayul T."/>
            <person name="Berlin A."/>
            <person name="Bessette D."/>
            <person name="Bloom T."/>
            <person name="Blye J."/>
            <person name="Boguslavskiy L."/>
            <person name="Bonnet C."/>
            <person name="Boukhgalter B."/>
            <person name="Bourzgui I."/>
            <person name="Brown A."/>
            <person name="Cahill P."/>
            <person name="Channer S."/>
            <person name="Cheshatsang Y."/>
            <person name="Chuda L."/>
            <person name="Citroen M."/>
            <person name="Collymore A."/>
            <person name="Cooke P."/>
            <person name="Costello M."/>
            <person name="D'Aco K."/>
            <person name="Daza R."/>
            <person name="De Haan G."/>
            <person name="DeGray S."/>
            <person name="DeMaso C."/>
            <person name="Dhargay N."/>
            <person name="Dooley K."/>
            <person name="Dooley E."/>
            <person name="Doricent M."/>
            <person name="Dorje P."/>
            <person name="Dorjee K."/>
            <person name="Dupes A."/>
            <person name="Elong R."/>
            <person name="Falk J."/>
            <person name="Farina A."/>
            <person name="Faro S."/>
            <person name="Ferguson D."/>
            <person name="Fisher S."/>
            <person name="Foley C.D."/>
            <person name="Franke A."/>
            <person name="Friedrich D."/>
            <person name="Gadbois L."/>
            <person name="Gearin G."/>
            <person name="Gearin C.R."/>
            <person name="Giannoukos G."/>
            <person name="Goode T."/>
            <person name="Graham J."/>
            <person name="Grandbois E."/>
            <person name="Grewal S."/>
            <person name="Gyaltsen K."/>
            <person name="Hafez N."/>
            <person name="Hagos B."/>
            <person name="Hall J."/>
            <person name="Henson C."/>
            <person name="Hollinger A."/>
            <person name="Honan T."/>
            <person name="Huard M.D."/>
            <person name="Hughes L."/>
            <person name="Hurhula B."/>
            <person name="Husby M.E."/>
            <person name="Kamat A."/>
            <person name="Kanga B."/>
            <person name="Kashin S."/>
            <person name="Khazanovich D."/>
            <person name="Kisner P."/>
            <person name="Lance K."/>
            <person name="Lara M."/>
            <person name="Lee W."/>
            <person name="Lennon N."/>
            <person name="Letendre F."/>
            <person name="LeVine R."/>
            <person name="Lipovsky A."/>
            <person name="Liu X."/>
            <person name="Liu J."/>
            <person name="Liu S."/>
            <person name="Lokyitsang T."/>
            <person name="Lokyitsang Y."/>
            <person name="Lubonja R."/>
            <person name="Lui A."/>
            <person name="MacDonald P."/>
            <person name="Magnisalis V."/>
            <person name="Maru K."/>
            <person name="Matthews C."/>
            <person name="McCusker W."/>
            <person name="McDonough S."/>
            <person name="Mehta T."/>
            <person name="Meldrim J."/>
            <person name="Meneus L."/>
            <person name="Mihai O."/>
            <person name="Mihalev A."/>
            <person name="Mihova T."/>
            <person name="Mittelman R."/>
            <person name="Mlenga V."/>
            <person name="Montmayeur A."/>
            <person name="Mulrain L."/>
            <person name="Navidi A."/>
            <person name="Naylor J."/>
            <person name="Negash T."/>
            <person name="Nguyen T."/>
            <person name="Nguyen N."/>
            <person name="Nicol R."/>
            <person name="Norbu C."/>
            <person name="Norbu N."/>
            <person name="Novod N."/>
            <person name="O'Neill B."/>
            <person name="Osman S."/>
            <person name="Markiewicz E."/>
            <person name="Oyono O.L."/>
            <person name="Patti C."/>
            <person name="Phunkhang P."/>
            <person name="Pierre F."/>
            <person name="Priest M."/>
            <person name="Raghuraman S."/>
            <person name="Rege F."/>
            <person name="Reyes R."/>
            <person name="Rise C."/>
            <person name="Rogov P."/>
            <person name="Ross K."/>
            <person name="Ryan E."/>
            <person name="Settipalli S."/>
            <person name="Shea T."/>
            <person name="Sherpa N."/>
            <person name="Shi L."/>
            <person name="Shih D."/>
            <person name="Sparrow T."/>
            <person name="Spaulding J."/>
            <person name="Stalker J."/>
            <person name="Stange-Thomann N."/>
            <person name="Stavropoulos S."/>
            <person name="Stone C."/>
            <person name="Strader C."/>
            <person name="Tesfaye S."/>
            <person name="Thomson T."/>
            <person name="Thoulutsang Y."/>
            <person name="Thoulutsang D."/>
            <person name="Topham K."/>
            <person name="Topping I."/>
            <person name="Tsamla T."/>
            <person name="Vassiliev H."/>
            <person name="Vo A."/>
            <person name="Wangchuk T."/>
            <person name="Wangdi T."/>
            <person name="Weiand M."/>
            <person name="Wilkinson J."/>
            <person name="Wilson A."/>
            <person name="Yadav S."/>
            <person name="Young G."/>
            <person name="Yu Q."/>
            <person name="Zembek L."/>
            <person name="Zhong D."/>
            <person name="Zimmer A."/>
            <person name="Zwirko Z."/>
            <person name="Jaffe D.B."/>
            <person name="Alvarez P."/>
            <person name="Brockman W."/>
            <person name="Butler J."/>
            <person name="Chin C."/>
            <person name="Gnerre S."/>
            <person name="Grabherr M."/>
            <person name="Kleber M."/>
            <person name="Mauceli E."/>
            <person name="MacCallum I."/>
        </authorList>
    </citation>
    <scope>NUCLEOTIDE SEQUENCE [LARGE SCALE GENOMIC DNA]</scope>
    <source>
        <strain evidence="3">Tucson 14030-0811.24</strain>
    </source>
</reference>
<dbReference type="InParanoid" id="A0A0Q9X285"/>
<name>A0A0Q9X285_DROWI</name>
<feature type="transmembrane region" description="Helical" evidence="1">
    <location>
        <begin position="20"/>
        <end position="39"/>
    </location>
</feature>
<dbReference type="OrthoDB" id="7866785at2759"/>
<accession>A0A0Q9X285</accession>
<dbReference type="Proteomes" id="UP000007798">
    <property type="component" value="Unassembled WGS sequence"/>
</dbReference>
<keyword evidence="1" id="KW-1133">Transmembrane helix</keyword>
<keyword evidence="3" id="KW-1185">Reference proteome</keyword>
<gene>
    <name evidence="2" type="primary">Dwil\GK27984</name>
    <name evidence="2" type="ORF">Dwil_GK27984</name>
</gene>
<sequence>MSIAHSELEPSGIIYCIEPYQLRYMCNLLILTLTLLLVVRDFKVERDKFFESLWHPNKFSQKVLVYKSFQRYLPRRKQQLDIVDVMVN</sequence>
<organism evidence="2 3">
    <name type="scientific">Drosophila willistoni</name>
    <name type="common">Fruit fly</name>
    <dbReference type="NCBI Taxonomy" id="7260"/>
    <lineage>
        <taxon>Eukaryota</taxon>
        <taxon>Metazoa</taxon>
        <taxon>Ecdysozoa</taxon>
        <taxon>Arthropoda</taxon>
        <taxon>Hexapoda</taxon>
        <taxon>Insecta</taxon>
        <taxon>Pterygota</taxon>
        <taxon>Neoptera</taxon>
        <taxon>Endopterygota</taxon>
        <taxon>Diptera</taxon>
        <taxon>Brachycera</taxon>
        <taxon>Muscomorpha</taxon>
        <taxon>Ephydroidea</taxon>
        <taxon>Drosophilidae</taxon>
        <taxon>Drosophila</taxon>
        <taxon>Sophophora</taxon>
    </lineage>
</organism>